<proteinExistence type="predicted"/>
<dbReference type="Proteomes" id="UP000679848">
    <property type="component" value="Chromosome"/>
</dbReference>
<evidence type="ECO:0000313" key="2">
    <source>
        <dbReference type="Proteomes" id="UP000679848"/>
    </source>
</evidence>
<evidence type="ECO:0000313" key="1">
    <source>
        <dbReference type="EMBL" id="BCK85026.1"/>
    </source>
</evidence>
<sequence>MKRELSIKDELRAIQSGELTCSPEKLAACAAYCRKRLDMLRRSLESQSVPAAYIEQVQANIHSFSDFLGWAEAQKPDTGISAYSAEPKKS</sequence>
<reference evidence="1" key="1">
    <citation type="submission" date="2020-09" db="EMBL/GenBank/DDBJ databases">
        <title>New species isolated from human feces.</title>
        <authorList>
            <person name="Kitahara M."/>
            <person name="Shigeno Y."/>
            <person name="Shime M."/>
            <person name="Matsumoto Y."/>
            <person name="Nakamura S."/>
            <person name="Motooka D."/>
            <person name="Fukuoka S."/>
            <person name="Nishikawa H."/>
            <person name="Benno Y."/>
        </authorList>
    </citation>
    <scope>NUCLEOTIDE SEQUENCE</scope>
    <source>
        <strain evidence="1">MM59</strain>
    </source>
</reference>
<organism evidence="1 2">
    <name type="scientific">Pusillibacter faecalis</name>
    <dbReference type="NCBI Taxonomy" id="2714358"/>
    <lineage>
        <taxon>Bacteria</taxon>
        <taxon>Bacillati</taxon>
        <taxon>Bacillota</taxon>
        <taxon>Clostridia</taxon>
        <taxon>Eubacteriales</taxon>
        <taxon>Oscillospiraceae</taxon>
        <taxon>Pusillibacter</taxon>
    </lineage>
</organism>
<keyword evidence="2" id="KW-1185">Reference proteome</keyword>
<dbReference type="AlphaFoldDB" id="A0A810QGR6"/>
<name>A0A810QGR6_9FIRM</name>
<accession>A0A810QGR6</accession>
<dbReference type="RefSeq" id="WP_050624428.1">
    <property type="nucleotide sequence ID" value="NZ_AP023420.1"/>
</dbReference>
<dbReference type="KEGG" id="pfaa:MM59RIKEN_23450"/>
<dbReference type="GeneID" id="78199070"/>
<protein>
    <submittedName>
        <fullName evidence="1">Uncharacterized protein</fullName>
    </submittedName>
</protein>
<dbReference type="EMBL" id="AP023420">
    <property type="protein sequence ID" value="BCK85026.1"/>
    <property type="molecule type" value="Genomic_DNA"/>
</dbReference>
<gene>
    <name evidence="1" type="ORF">MM59RIKEN_23450</name>
</gene>